<proteinExistence type="predicted"/>
<organism evidence="1">
    <name type="scientific">Anguilla anguilla</name>
    <name type="common">European freshwater eel</name>
    <name type="synonym">Muraena anguilla</name>
    <dbReference type="NCBI Taxonomy" id="7936"/>
    <lineage>
        <taxon>Eukaryota</taxon>
        <taxon>Metazoa</taxon>
        <taxon>Chordata</taxon>
        <taxon>Craniata</taxon>
        <taxon>Vertebrata</taxon>
        <taxon>Euteleostomi</taxon>
        <taxon>Actinopterygii</taxon>
        <taxon>Neopterygii</taxon>
        <taxon>Teleostei</taxon>
        <taxon>Anguilliformes</taxon>
        <taxon>Anguillidae</taxon>
        <taxon>Anguilla</taxon>
    </lineage>
</organism>
<accession>A0A0E9QUA7</accession>
<evidence type="ECO:0000313" key="1">
    <source>
        <dbReference type="EMBL" id="JAH19830.1"/>
    </source>
</evidence>
<protein>
    <submittedName>
        <fullName evidence="1">Uncharacterized protein</fullName>
    </submittedName>
</protein>
<name>A0A0E9QUA7_ANGAN</name>
<dbReference type="AlphaFoldDB" id="A0A0E9QUA7"/>
<sequence>MHSSLGLAISWYKRAISTDHWSPSITKWSLYVYLLKVVHKPP</sequence>
<reference evidence="1" key="2">
    <citation type="journal article" date="2015" name="Fish Shellfish Immunol.">
        <title>Early steps in the European eel (Anguilla anguilla)-Vibrio vulnificus interaction in the gills: Role of the RtxA13 toxin.</title>
        <authorList>
            <person name="Callol A."/>
            <person name="Pajuelo D."/>
            <person name="Ebbesson L."/>
            <person name="Teles M."/>
            <person name="MacKenzie S."/>
            <person name="Amaro C."/>
        </authorList>
    </citation>
    <scope>NUCLEOTIDE SEQUENCE</scope>
</reference>
<dbReference type="EMBL" id="GBXM01088747">
    <property type="protein sequence ID" value="JAH19830.1"/>
    <property type="molecule type" value="Transcribed_RNA"/>
</dbReference>
<reference evidence="1" key="1">
    <citation type="submission" date="2014-11" db="EMBL/GenBank/DDBJ databases">
        <authorList>
            <person name="Amaro Gonzalez C."/>
        </authorList>
    </citation>
    <scope>NUCLEOTIDE SEQUENCE</scope>
</reference>